<evidence type="ECO:0000313" key="2">
    <source>
        <dbReference type="Proteomes" id="UP000253061"/>
    </source>
</evidence>
<name>A0A367V9Q4_9PROT</name>
<dbReference type="RefSeq" id="WP_062954016.1">
    <property type="nucleotide sequence ID" value="NZ_JPWB01000006.1"/>
</dbReference>
<comment type="caution">
    <text evidence="1">The sequence shown here is derived from an EMBL/GenBank/DDBJ whole genome shotgun (WGS) entry which is preliminary data.</text>
</comment>
<gene>
    <name evidence="1" type="ORF">TH6_15195</name>
</gene>
<dbReference type="EMBL" id="JPWB01000006">
    <property type="protein sequence ID" value="RCK21102.1"/>
    <property type="molecule type" value="Genomic_DNA"/>
</dbReference>
<proteinExistence type="predicted"/>
<reference evidence="1 2" key="1">
    <citation type="submission" date="2014-07" db="EMBL/GenBank/DDBJ databases">
        <title>Draft genome sequence of Thalassospira profundimaris R8-17.</title>
        <authorList>
            <person name="Lai Q."/>
            <person name="Shao Z."/>
        </authorList>
    </citation>
    <scope>NUCLEOTIDE SEQUENCE [LARGE SCALE GENOMIC DNA]</scope>
    <source>
        <strain evidence="1 2">R8-17</strain>
    </source>
</reference>
<dbReference type="AlphaFoldDB" id="A0A367V9Q4"/>
<dbReference type="Proteomes" id="UP000253061">
    <property type="component" value="Unassembled WGS sequence"/>
</dbReference>
<sequence>MAIPNEVFNEIPINTRVAGSYFEIDGSRADGFTANHVALLIGQSLATGTADNDELVIVPGTGDSSGDLFGKGSNLALMVKAFRENNDTMTLYALPMADLVAGVKASGTLTVTGTATESRALAVYVAAERVFVGVSVDDTNEDIAASIVAAVSAKPDLPVTAAAAAGVVTFTAKNAGEVGNDVRIQVALRGILNGEKVPDGVSIAVSDAGFLTGGSGNPDIAGALAVIGDDKFNYIGFPWADSATLDAATGWLEGQQSAGSEVDVKGFTGRRGTLSELVTYGSPRNDRFVTTVESFDAPGPVWLKAARYMGQASAKLFNHPARPLYGVELIGEMAPPKSSLFTFSDKNTLMFAGITVTDVGADGKVRLNMPITMYQTNEFGDESAAYLLLNTVAQLGRLRDEMRSVVNSRIMSLRPILVNDGTAIDDAVPHVSPRQIKGTLVSHYEYLQGFGLVESIEEFEKRLTVSKSPNDAFRANVIYEPDLTNPLYVLASKIAFSLDFRNY</sequence>
<accession>A0A367V9Q4</accession>
<evidence type="ECO:0008006" key="3">
    <source>
        <dbReference type="Google" id="ProtNLM"/>
    </source>
</evidence>
<organism evidence="1 2">
    <name type="scientific">Thalassospira profundimaris</name>
    <dbReference type="NCBI Taxonomy" id="502049"/>
    <lineage>
        <taxon>Bacteria</taxon>
        <taxon>Pseudomonadati</taxon>
        <taxon>Pseudomonadota</taxon>
        <taxon>Alphaproteobacteria</taxon>
        <taxon>Rhodospirillales</taxon>
        <taxon>Thalassospiraceae</taxon>
        <taxon>Thalassospira</taxon>
    </lineage>
</organism>
<protein>
    <recommendedName>
        <fullName evidence="3">Tail sheath protein</fullName>
    </recommendedName>
</protein>
<evidence type="ECO:0000313" key="1">
    <source>
        <dbReference type="EMBL" id="RCK21102.1"/>
    </source>
</evidence>